<keyword evidence="5 6" id="KW-0472">Membrane</keyword>
<feature type="transmembrane region" description="Helical" evidence="6">
    <location>
        <begin position="266"/>
        <end position="296"/>
    </location>
</feature>
<dbReference type="Pfam" id="PF02653">
    <property type="entry name" value="BPD_transp_2"/>
    <property type="match status" value="1"/>
</dbReference>
<feature type="transmembrane region" description="Helical" evidence="6">
    <location>
        <begin position="234"/>
        <end position="254"/>
    </location>
</feature>
<dbReference type="GO" id="GO:0015658">
    <property type="term" value="F:branched-chain amino acid transmembrane transporter activity"/>
    <property type="evidence" value="ECO:0007669"/>
    <property type="project" value="InterPro"/>
</dbReference>
<reference evidence="7 10" key="2">
    <citation type="submission" date="2019-12" db="EMBL/GenBank/DDBJ databases">
        <authorList>
            <person name="Zhang Y.-J."/>
        </authorList>
    </citation>
    <scope>NUCLEOTIDE SEQUENCE [LARGE SCALE GENOMIC DNA]</scope>
    <source>
        <strain evidence="7 10">H18S-6</strain>
    </source>
</reference>
<feature type="transmembrane region" description="Helical" evidence="6">
    <location>
        <begin position="183"/>
        <end position="204"/>
    </location>
</feature>
<dbReference type="InterPro" id="IPR043428">
    <property type="entry name" value="LivM-like"/>
</dbReference>
<dbReference type="GO" id="GO:0005886">
    <property type="term" value="C:plasma membrane"/>
    <property type="evidence" value="ECO:0007669"/>
    <property type="project" value="UniProtKB-SubCell"/>
</dbReference>
<comment type="caution">
    <text evidence="7">The sequence shown here is derived from an EMBL/GenBank/DDBJ whole genome shotgun (WGS) entry which is preliminary data.</text>
</comment>
<dbReference type="InterPro" id="IPR001851">
    <property type="entry name" value="ABC_transp_permease"/>
</dbReference>
<evidence type="ECO:0000256" key="1">
    <source>
        <dbReference type="ARBA" id="ARBA00004651"/>
    </source>
</evidence>
<dbReference type="PANTHER" id="PTHR30482:SF17">
    <property type="entry name" value="ABC TRANSPORTER ATP-BINDING PROTEIN"/>
    <property type="match status" value="1"/>
</dbReference>
<keyword evidence="3 6" id="KW-0812">Transmembrane</keyword>
<evidence type="ECO:0000313" key="9">
    <source>
        <dbReference type="Proteomes" id="UP000305041"/>
    </source>
</evidence>
<dbReference type="EMBL" id="WSFO01000004">
    <property type="protein sequence ID" value="KAE9630600.1"/>
    <property type="molecule type" value="Genomic_DNA"/>
</dbReference>
<feature type="transmembrane region" description="Helical" evidence="6">
    <location>
        <begin position="327"/>
        <end position="347"/>
    </location>
</feature>
<dbReference type="OrthoDB" id="9804361at2"/>
<gene>
    <name evidence="8" type="ORF">FEE96_08475</name>
    <name evidence="7" type="ORF">GP644_09410</name>
</gene>
<dbReference type="EMBL" id="VAUA01000003">
    <property type="protein sequence ID" value="TLP67361.1"/>
    <property type="molecule type" value="Genomic_DNA"/>
</dbReference>
<organism evidence="7 10">
    <name type="scientific">Parasedimentitalea maritima</name>
    <dbReference type="NCBI Taxonomy" id="2578117"/>
    <lineage>
        <taxon>Bacteria</taxon>
        <taxon>Pseudomonadati</taxon>
        <taxon>Pseudomonadota</taxon>
        <taxon>Alphaproteobacteria</taxon>
        <taxon>Rhodobacterales</taxon>
        <taxon>Paracoccaceae</taxon>
        <taxon>Parasedimentitalea</taxon>
    </lineage>
</organism>
<keyword evidence="4 6" id="KW-1133">Transmembrane helix</keyword>
<proteinExistence type="predicted"/>
<evidence type="ECO:0000313" key="10">
    <source>
        <dbReference type="Proteomes" id="UP000441586"/>
    </source>
</evidence>
<feature type="transmembrane region" description="Helical" evidence="6">
    <location>
        <begin position="38"/>
        <end position="55"/>
    </location>
</feature>
<evidence type="ECO:0000256" key="3">
    <source>
        <dbReference type="ARBA" id="ARBA00022692"/>
    </source>
</evidence>
<feature type="transmembrane region" description="Helical" evidence="6">
    <location>
        <begin position="6"/>
        <end position="26"/>
    </location>
</feature>
<dbReference type="AlphaFoldDB" id="A0A5R8ZNI7"/>
<dbReference type="CDD" id="cd06581">
    <property type="entry name" value="TM_PBP1_LivM_like"/>
    <property type="match status" value="1"/>
</dbReference>
<accession>A0A6A4RHY3</accession>
<dbReference type="Proteomes" id="UP000441586">
    <property type="component" value="Unassembled WGS sequence"/>
</dbReference>
<accession>A0A5R8ZNI7</accession>
<feature type="transmembrane region" description="Helical" evidence="6">
    <location>
        <begin position="118"/>
        <end position="136"/>
    </location>
</feature>
<sequence length="357" mass="38309">MTEQNSTGALIVKITVLTIGAALLFAPFLFQDVRSLEVAARICVFVVLVASYDLLIGYTGIVSFAHTMFFGFGAYGAAIALKQMGPGWDAVMVGGLAGMLVSLVVAVAIGLLSLRVKAIFFAMITLAVASVVLVLASQLSDFTGGEDGITYRAPQLFKTATKLAVDEDGKVLRLFGVKLNGKLAAYYFVFATSLALFVLMFRLVGSPLGTVLKAIRENEARAEAIGYRVVSYRTFVFCIAALAASLAGTIYAIWLKYTGPDTMLSFSIMIDILLMVVIGGMGTMWGAVIGAVLMVLAQYYLRDLMGAAAEATSNLPILPELLNPDRWLLWLGIIFILLVYFFPRGIAGTIMQKGIAK</sequence>
<evidence type="ECO:0000256" key="5">
    <source>
        <dbReference type="ARBA" id="ARBA00023136"/>
    </source>
</evidence>
<protein>
    <submittedName>
        <fullName evidence="7">Branched-chain amino acid ABC transporter permease</fullName>
    </submittedName>
</protein>
<evidence type="ECO:0000313" key="8">
    <source>
        <dbReference type="EMBL" id="TLP67361.1"/>
    </source>
</evidence>
<feature type="transmembrane region" description="Helical" evidence="6">
    <location>
        <begin position="93"/>
        <end position="112"/>
    </location>
</feature>
<comment type="subcellular location">
    <subcellularLocation>
        <location evidence="1">Cell membrane</location>
        <topology evidence="1">Multi-pass membrane protein</topology>
    </subcellularLocation>
</comment>
<evidence type="ECO:0000256" key="2">
    <source>
        <dbReference type="ARBA" id="ARBA00022475"/>
    </source>
</evidence>
<dbReference type="RefSeq" id="WP_138162576.1">
    <property type="nucleotide sequence ID" value="NZ_VAUA01000003.1"/>
</dbReference>
<name>A0A5R8ZNI7_9RHOB</name>
<dbReference type="Proteomes" id="UP000305041">
    <property type="component" value="Unassembled WGS sequence"/>
</dbReference>
<evidence type="ECO:0000256" key="6">
    <source>
        <dbReference type="SAM" id="Phobius"/>
    </source>
</evidence>
<reference evidence="8 9" key="1">
    <citation type="submission" date="2019-05" db="EMBL/GenBank/DDBJ databases">
        <title>Draft genome sequence of Pelagicola sp. DSW4-44.</title>
        <authorList>
            <person name="Oh J."/>
        </authorList>
    </citation>
    <scope>NUCLEOTIDE SEQUENCE [LARGE SCALE GENOMIC DNA]</scope>
    <source>
        <strain evidence="8 9">DSW4-44</strain>
    </source>
</reference>
<keyword evidence="2" id="KW-1003">Cell membrane</keyword>
<evidence type="ECO:0000313" key="7">
    <source>
        <dbReference type="EMBL" id="KAE9630600.1"/>
    </source>
</evidence>
<dbReference type="PANTHER" id="PTHR30482">
    <property type="entry name" value="HIGH-AFFINITY BRANCHED-CHAIN AMINO ACID TRANSPORT SYSTEM PERMEASE"/>
    <property type="match status" value="1"/>
</dbReference>
<keyword evidence="9" id="KW-1185">Reference proteome</keyword>
<evidence type="ECO:0000256" key="4">
    <source>
        <dbReference type="ARBA" id="ARBA00022989"/>
    </source>
</evidence>